<dbReference type="GO" id="GO:0005737">
    <property type="term" value="C:cytoplasm"/>
    <property type="evidence" value="ECO:0007669"/>
    <property type="project" value="UniProtKB-SubCell"/>
</dbReference>
<evidence type="ECO:0000256" key="4">
    <source>
        <dbReference type="ARBA" id="ARBA00022679"/>
    </source>
</evidence>
<dbReference type="Gene3D" id="3.10.150.10">
    <property type="entry name" value="DNA Polymerase III, subunit A, domain 2"/>
    <property type="match status" value="1"/>
</dbReference>
<dbReference type="SMART" id="SM00480">
    <property type="entry name" value="POL3Bc"/>
    <property type="match status" value="1"/>
</dbReference>
<keyword evidence="3 9" id="KW-0963">Cytoplasm</keyword>
<dbReference type="Proteomes" id="UP000185874">
    <property type="component" value="Unassembled WGS sequence"/>
</dbReference>
<dbReference type="PANTHER" id="PTHR30478:SF0">
    <property type="entry name" value="BETA SLIDING CLAMP"/>
    <property type="match status" value="1"/>
</dbReference>
<dbReference type="GO" id="GO:0003677">
    <property type="term" value="F:DNA binding"/>
    <property type="evidence" value="ECO:0007669"/>
    <property type="project" value="UniProtKB-UniRule"/>
</dbReference>
<evidence type="ECO:0000256" key="8">
    <source>
        <dbReference type="ARBA" id="ARBA00023125"/>
    </source>
</evidence>
<evidence type="ECO:0000256" key="9">
    <source>
        <dbReference type="PIRNR" id="PIRNR000804"/>
    </source>
</evidence>
<dbReference type="InterPro" id="IPR022637">
    <property type="entry name" value="DNA_polIII_beta_cen"/>
</dbReference>
<dbReference type="EMBL" id="MGDJ01000032">
    <property type="protein sequence ID" value="OGL52215.1"/>
    <property type="molecule type" value="Genomic_DNA"/>
</dbReference>
<sequence>MKLSLLQENLNVALQNLSRFTTAKSQLPILGNILLATDQGRLKLSATNLELGLNCWIGAKISKEGTTTLPAREIAEYVSYLPPGKIDLQLDDKNLLHLTSPKSQSSFTTIPPADFPVLPSINPKTSLEIDLSLIQNAISQVAFAAATDDSRPVLTAVLSRFTLNELILAATDGFRLSLKNLKLVNPLELKGVADGALTYLIPARALSEVIKLSRSAKKITLGPTTDDHQIVFVLDDLELVSRLLEGDFPDYQRIIPESHTTKIFLDREEFTQSLKIASVFARESANVVRFKIKKSSLELSANAPQIGQNQVTLDSRLEGEPLEIAFNYKFVSDFLSVCQGKEIAIELNEALTPGFFQDTSDPSFTHIIMPVRLQD</sequence>
<organism evidence="13 14">
    <name type="scientific">Candidatus Shapirobacteria bacterium RBG_13_44_7</name>
    <dbReference type="NCBI Taxonomy" id="1802149"/>
    <lineage>
        <taxon>Bacteria</taxon>
        <taxon>Candidatus Shapironibacteriota</taxon>
    </lineage>
</organism>
<dbReference type="PIRSF" id="PIRSF000804">
    <property type="entry name" value="DNA_pol_III_b"/>
    <property type="match status" value="1"/>
</dbReference>
<gene>
    <name evidence="13" type="ORF">A3K55_00155</name>
</gene>
<evidence type="ECO:0000259" key="10">
    <source>
        <dbReference type="Pfam" id="PF00712"/>
    </source>
</evidence>
<dbReference type="CDD" id="cd00140">
    <property type="entry name" value="beta_clamp"/>
    <property type="match status" value="1"/>
</dbReference>
<keyword evidence="7 9" id="KW-0239">DNA-directed DNA polymerase</keyword>
<protein>
    <recommendedName>
        <fullName evidence="9">Beta sliding clamp</fullName>
    </recommendedName>
</protein>
<keyword evidence="4 9" id="KW-0808">Transferase</keyword>
<accession>A0A1F7SEN4</accession>
<evidence type="ECO:0000256" key="5">
    <source>
        <dbReference type="ARBA" id="ARBA00022695"/>
    </source>
</evidence>
<dbReference type="InterPro" id="IPR046938">
    <property type="entry name" value="DNA_clamp_sf"/>
</dbReference>
<dbReference type="GO" id="GO:0006271">
    <property type="term" value="P:DNA strand elongation involved in DNA replication"/>
    <property type="evidence" value="ECO:0007669"/>
    <property type="project" value="TreeGrafter"/>
</dbReference>
<comment type="function">
    <text evidence="9">Confers DNA tethering and processivity to DNA polymerases and other proteins. Acts as a clamp, forming a ring around DNA (a reaction catalyzed by the clamp-loading complex) which diffuses in an ATP-independent manner freely and bidirectionally along dsDNA. Initially characterized for its ability to contact the catalytic subunit of DNA polymerase III (Pol III), a complex, multichain enzyme responsible for most of the replicative synthesis in bacteria; Pol III exhibits 3'-5' exonuclease proofreading activity. The beta chain is required for initiation of replication as well as for processivity of DNA replication.</text>
</comment>
<comment type="subunit">
    <text evidence="9">Forms a ring-shaped head-to-tail homodimer around DNA.</text>
</comment>
<comment type="similarity">
    <text evidence="2 9">Belongs to the beta sliding clamp family.</text>
</comment>
<dbReference type="GO" id="GO:0009360">
    <property type="term" value="C:DNA polymerase III complex"/>
    <property type="evidence" value="ECO:0007669"/>
    <property type="project" value="InterPro"/>
</dbReference>
<comment type="caution">
    <text evidence="13">The sequence shown here is derived from an EMBL/GenBank/DDBJ whole genome shotgun (WGS) entry which is preliminary data.</text>
</comment>
<dbReference type="GO" id="GO:0003887">
    <property type="term" value="F:DNA-directed DNA polymerase activity"/>
    <property type="evidence" value="ECO:0007669"/>
    <property type="project" value="UniProtKB-UniRule"/>
</dbReference>
<dbReference type="Gene3D" id="3.70.10.10">
    <property type="match status" value="1"/>
</dbReference>
<dbReference type="InterPro" id="IPR022634">
    <property type="entry name" value="DNA_polIII_beta_N"/>
</dbReference>
<evidence type="ECO:0000259" key="11">
    <source>
        <dbReference type="Pfam" id="PF02767"/>
    </source>
</evidence>
<evidence type="ECO:0000256" key="2">
    <source>
        <dbReference type="ARBA" id="ARBA00010752"/>
    </source>
</evidence>
<evidence type="ECO:0000313" key="14">
    <source>
        <dbReference type="Proteomes" id="UP000185874"/>
    </source>
</evidence>
<dbReference type="PANTHER" id="PTHR30478">
    <property type="entry name" value="DNA POLYMERASE III SUBUNIT BETA"/>
    <property type="match status" value="1"/>
</dbReference>
<comment type="subcellular location">
    <subcellularLocation>
        <location evidence="1 9">Cytoplasm</location>
    </subcellularLocation>
</comment>
<dbReference type="NCBIfam" id="TIGR00663">
    <property type="entry name" value="dnan"/>
    <property type="match status" value="1"/>
</dbReference>
<evidence type="ECO:0000256" key="1">
    <source>
        <dbReference type="ARBA" id="ARBA00004496"/>
    </source>
</evidence>
<evidence type="ECO:0000256" key="6">
    <source>
        <dbReference type="ARBA" id="ARBA00022705"/>
    </source>
</evidence>
<evidence type="ECO:0000256" key="3">
    <source>
        <dbReference type="ARBA" id="ARBA00022490"/>
    </source>
</evidence>
<keyword evidence="8" id="KW-0238">DNA-binding</keyword>
<evidence type="ECO:0000259" key="12">
    <source>
        <dbReference type="Pfam" id="PF02768"/>
    </source>
</evidence>
<evidence type="ECO:0000313" key="13">
    <source>
        <dbReference type="EMBL" id="OGL52215.1"/>
    </source>
</evidence>
<dbReference type="Pfam" id="PF02767">
    <property type="entry name" value="DNA_pol3_beta_2"/>
    <property type="match status" value="1"/>
</dbReference>
<dbReference type="Pfam" id="PF02768">
    <property type="entry name" value="DNA_pol3_beta_3"/>
    <property type="match status" value="1"/>
</dbReference>
<reference evidence="13 14" key="1">
    <citation type="journal article" date="2016" name="Nat. Commun.">
        <title>Thousands of microbial genomes shed light on interconnected biogeochemical processes in an aquifer system.</title>
        <authorList>
            <person name="Anantharaman K."/>
            <person name="Brown C.T."/>
            <person name="Hug L.A."/>
            <person name="Sharon I."/>
            <person name="Castelle C.J."/>
            <person name="Probst A.J."/>
            <person name="Thomas B.C."/>
            <person name="Singh A."/>
            <person name="Wilkins M.J."/>
            <person name="Karaoz U."/>
            <person name="Brodie E.L."/>
            <person name="Williams K.H."/>
            <person name="Hubbard S.S."/>
            <person name="Banfield J.F."/>
        </authorList>
    </citation>
    <scope>NUCLEOTIDE SEQUENCE [LARGE SCALE GENOMIC DNA]</scope>
</reference>
<feature type="domain" description="DNA polymerase III beta sliding clamp C-terminal" evidence="12">
    <location>
        <begin position="253"/>
        <end position="372"/>
    </location>
</feature>
<evidence type="ECO:0000256" key="7">
    <source>
        <dbReference type="ARBA" id="ARBA00022932"/>
    </source>
</evidence>
<dbReference type="Pfam" id="PF00712">
    <property type="entry name" value="DNA_pol3_beta"/>
    <property type="match status" value="1"/>
</dbReference>
<dbReference type="InterPro" id="IPR001001">
    <property type="entry name" value="DNA_polIII_beta"/>
</dbReference>
<dbReference type="AlphaFoldDB" id="A0A1F7SEN4"/>
<proteinExistence type="inferred from homology"/>
<feature type="domain" description="DNA polymerase III beta sliding clamp N-terminal" evidence="10">
    <location>
        <begin position="1"/>
        <end position="119"/>
    </location>
</feature>
<keyword evidence="6 9" id="KW-0235">DNA replication</keyword>
<feature type="domain" description="DNA polymerase III beta sliding clamp central" evidence="11">
    <location>
        <begin position="129"/>
        <end position="250"/>
    </location>
</feature>
<dbReference type="SUPFAM" id="SSF55979">
    <property type="entry name" value="DNA clamp"/>
    <property type="match status" value="3"/>
</dbReference>
<dbReference type="GO" id="GO:0008408">
    <property type="term" value="F:3'-5' exonuclease activity"/>
    <property type="evidence" value="ECO:0007669"/>
    <property type="project" value="InterPro"/>
</dbReference>
<keyword evidence="5 9" id="KW-0548">Nucleotidyltransferase</keyword>
<name>A0A1F7SEN4_9BACT</name>
<dbReference type="InterPro" id="IPR022635">
    <property type="entry name" value="DNA_polIII_beta_C"/>
</dbReference>